<dbReference type="Gene3D" id="3.40.50.850">
    <property type="entry name" value="Isochorismatase-like"/>
    <property type="match status" value="1"/>
</dbReference>
<dbReference type="InterPro" id="IPR000868">
    <property type="entry name" value="Isochorismatase-like_dom"/>
</dbReference>
<evidence type="ECO:0000313" key="2">
    <source>
        <dbReference type="EMBL" id="CAA9375118.1"/>
    </source>
</evidence>
<feature type="domain" description="Isochorismatase-like" evidence="1">
    <location>
        <begin position="71"/>
        <end position="223"/>
    </location>
</feature>
<dbReference type="PANTHER" id="PTHR43559:SF2">
    <property type="entry name" value="HOMOLOG OF SLSA IN STM"/>
    <property type="match status" value="1"/>
</dbReference>
<evidence type="ECO:0000259" key="1">
    <source>
        <dbReference type="Pfam" id="PF00857"/>
    </source>
</evidence>
<dbReference type="Pfam" id="PF00857">
    <property type="entry name" value="Isochorismatase"/>
    <property type="match status" value="1"/>
</dbReference>
<gene>
    <name evidence="2" type="ORF">AVDCRST_MAG64-252</name>
</gene>
<dbReference type="EMBL" id="CADCUQ010000062">
    <property type="protein sequence ID" value="CAA9375118.1"/>
    <property type="molecule type" value="Genomic_DNA"/>
</dbReference>
<sequence>MSRLKLDRVLLGSLLGAVALASAGLWTWSDPAYANAAQAPAPAARAAAPIPGLSRQPTPAARDALIDPNDTVVLLLDHQTGLFQTVKDVPLRDLRGNTVALAKIAELAKVPIIYTASEPGGSNGPIMEELAAAMPNAVYVPRKGEISAWDNADFVKAVEATGKKTLVIAGVWTSVCVAFPALQAKADGYKVYAVIDASGDVSPMATDVTVARMTHAGIVPVSTNVILCEFQRTWNRPDAAAWGALYSELVPHYRAVSESYRKAQDVAKQANGR</sequence>
<dbReference type="PANTHER" id="PTHR43559">
    <property type="entry name" value="HYDROLASE YCAC-RELATED"/>
    <property type="match status" value="1"/>
</dbReference>
<dbReference type="SUPFAM" id="SSF52499">
    <property type="entry name" value="Isochorismatase-like hydrolases"/>
    <property type="match status" value="1"/>
</dbReference>
<proteinExistence type="predicted"/>
<organism evidence="2">
    <name type="scientific">uncultured Phycisphaerae bacterium</name>
    <dbReference type="NCBI Taxonomy" id="904963"/>
    <lineage>
        <taxon>Bacteria</taxon>
        <taxon>Pseudomonadati</taxon>
        <taxon>Planctomycetota</taxon>
        <taxon>Phycisphaerae</taxon>
        <taxon>environmental samples</taxon>
    </lineage>
</organism>
<name>A0A6J4N1N9_9BACT</name>
<protein>
    <submittedName>
        <fullName evidence="2">Nicotinamidase family protein YcaC</fullName>
    </submittedName>
</protein>
<accession>A0A6J4N1N9</accession>
<reference evidence="2" key="1">
    <citation type="submission" date="2020-02" db="EMBL/GenBank/DDBJ databases">
        <authorList>
            <person name="Meier V. D."/>
        </authorList>
    </citation>
    <scope>NUCLEOTIDE SEQUENCE</scope>
    <source>
        <strain evidence="2">AVDCRST_MAG64</strain>
    </source>
</reference>
<dbReference type="InterPro" id="IPR053152">
    <property type="entry name" value="Hydrolase_YcaC-like"/>
</dbReference>
<dbReference type="InterPro" id="IPR036380">
    <property type="entry name" value="Isochorismatase-like_sf"/>
</dbReference>
<dbReference type="AlphaFoldDB" id="A0A6J4N1N9"/>